<evidence type="ECO:0000313" key="2">
    <source>
        <dbReference type="Proteomes" id="UP001150603"/>
    </source>
</evidence>
<proteinExistence type="predicted"/>
<keyword evidence="2" id="KW-1185">Reference proteome</keyword>
<accession>A0ACC1JAN8</accession>
<dbReference type="Proteomes" id="UP001150603">
    <property type="component" value="Unassembled WGS sequence"/>
</dbReference>
<gene>
    <name evidence="1" type="ORF">FBU59_002711</name>
</gene>
<evidence type="ECO:0000313" key="1">
    <source>
        <dbReference type="EMBL" id="KAJ1944054.1"/>
    </source>
</evidence>
<protein>
    <submittedName>
        <fullName evidence="1">Uncharacterized protein</fullName>
    </submittedName>
</protein>
<sequence length="71" mass="7919">MKVVSILFTLALSASAVFAASDNIYSSKRLIQTSETEQHWLTEKQIFALIAQGKHFIDITDTQDLQPASHL</sequence>
<reference evidence="1" key="1">
    <citation type="submission" date="2022-07" db="EMBL/GenBank/DDBJ databases">
        <title>Phylogenomic reconstructions and comparative analyses of Kickxellomycotina fungi.</title>
        <authorList>
            <person name="Reynolds N.K."/>
            <person name="Stajich J.E."/>
            <person name="Barry K."/>
            <person name="Grigoriev I.V."/>
            <person name="Crous P."/>
            <person name="Smith M.E."/>
        </authorList>
    </citation>
    <scope>NUCLEOTIDE SEQUENCE</scope>
    <source>
        <strain evidence="1">NRRL 5244</strain>
    </source>
</reference>
<dbReference type="EMBL" id="JANBPW010001553">
    <property type="protein sequence ID" value="KAJ1944054.1"/>
    <property type="molecule type" value="Genomic_DNA"/>
</dbReference>
<organism evidence="1 2">
    <name type="scientific">Linderina macrospora</name>
    <dbReference type="NCBI Taxonomy" id="4868"/>
    <lineage>
        <taxon>Eukaryota</taxon>
        <taxon>Fungi</taxon>
        <taxon>Fungi incertae sedis</taxon>
        <taxon>Zoopagomycota</taxon>
        <taxon>Kickxellomycotina</taxon>
        <taxon>Kickxellomycetes</taxon>
        <taxon>Kickxellales</taxon>
        <taxon>Kickxellaceae</taxon>
        <taxon>Linderina</taxon>
    </lineage>
</organism>
<comment type="caution">
    <text evidence="1">The sequence shown here is derived from an EMBL/GenBank/DDBJ whole genome shotgun (WGS) entry which is preliminary data.</text>
</comment>
<name>A0ACC1JAN8_9FUNG</name>
<feature type="non-terminal residue" evidence="1">
    <location>
        <position position="71"/>
    </location>
</feature>